<keyword evidence="7" id="KW-0788">Thiol protease</keyword>
<feature type="compositionally biased region" description="Basic and acidic residues" evidence="8">
    <location>
        <begin position="660"/>
        <end position="676"/>
    </location>
</feature>
<dbReference type="Proteomes" id="UP000075714">
    <property type="component" value="Unassembled WGS sequence"/>
</dbReference>
<evidence type="ECO:0000259" key="9">
    <source>
        <dbReference type="PROSITE" id="PS50235"/>
    </source>
</evidence>
<dbReference type="EMBL" id="LSYV01000050">
    <property type="protein sequence ID" value="KXZ45918.1"/>
    <property type="molecule type" value="Genomic_DNA"/>
</dbReference>
<comment type="similarity">
    <text evidence="2">Belongs to the peptidase C19 family.</text>
</comment>
<name>A0A150G7W9_GONPE</name>
<evidence type="ECO:0000256" key="2">
    <source>
        <dbReference type="ARBA" id="ARBA00009085"/>
    </source>
</evidence>
<dbReference type="SUPFAM" id="SSF54001">
    <property type="entry name" value="Cysteine proteinases"/>
    <property type="match status" value="1"/>
</dbReference>
<dbReference type="GO" id="GO:0004843">
    <property type="term" value="F:cysteine-type deubiquitinase activity"/>
    <property type="evidence" value="ECO:0007669"/>
    <property type="project" value="UniProtKB-EC"/>
</dbReference>
<dbReference type="EC" id="3.4.19.12" evidence="3"/>
<comment type="caution">
    <text evidence="10">The sequence shown here is derived from an EMBL/GenBank/DDBJ whole genome shotgun (WGS) entry which is preliminary data.</text>
</comment>
<feature type="compositionally biased region" description="Low complexity" evidence="8">
    <location>
        <begin position="488"/>
        <end position="499"/>
    </location>
</feature>
<evidence type="ECO:0000256" key="4">
    <source>
        <dbReference type="ARBA" id="ARBA00022670"/>
    </source>
</evidence>
<dbReference type="GO" id="GO:0016579">
    <property type="term" value="P:protein deubiquitination"/>
    <property type="evidence" value="ECO:0007669"/>
    <property type="project" value="InterPro"/>
</dbReference>
<feature type="domain" description="USP" evidence="9">
    <location>
        <begin position="1"/>
        <end position="243"/>
    </location>
</feature>
<feature type="compositionally biased region" description="Acidic residues" evidence="8">
    <location>
        <begin position="826"/>
        <end position="835"/>
    </location>
</feature>
<feature type="compositionally biased region" description="Basic and acidic residues" evidence="8">
    <location>
        <begin position="379"/>
        <end position="403"/>
    </location>
</feature>
<feature type="region of interest" description="Disordered" evidence="8">
    <location>
        <begin position="625"/>
        <end position="835"/>
    </location>
</feature>
<dbReference type="PANTHER" id="PTHR24006">
    <property type="entry name" value="UBIQUITIN CARBOXYL-TERMINAL HYDROLASE"/>
    <property type="match status" value="1"/>
</dbReference>
<feature type="compositionally biased region" description="Low complexity" evidence="8">
    <location>
        <begin position="559"/>
        <end position="568"/>
    </location>
</feature>
<dbReference type="InterPro" id="IPR038765">
    <property type="entry name" value="Papain-like_cys_pep_sf"/>
</dbReference>
<dbReference type="GO" id="GO:0005634">
    <property type="term" value="C:nucleus"/>
    <property type="evidence" value="ECO:0007669"/>
    <property type="project" value="TreeGrafter"/>
</dbReference>
<reference evidence="11" key="1">
    <citation type="journal article" date="2016" name="Nat. Commun.">
        <title>The Gonium pectorale genome demonstrates co-option of cell cycle regulation during the evolution of multicellularity.</title>
        <authorList>
            <person name="Hanschen E.R."/>
            <person name="Marriage T.N."/>
            <person name="Ferris P.J."/>
            <person name="Hamaji T."/>
            <person name="Toyoda A."/>
            <person name="Fujiyama A."/>
            <person name="Neme R."/>
            <person name="Noguchi H."/>
            <person name="Minakuchi Y."/>
            <person name="Suzuki M."/>
            <person name="Kawai-Toyooka H."/>
            <person name="Smith D.R."/>
            <person name="Sparks H."/>
            <person name="Anderson J."/>
            <person name="Bakaric R."/>
            <person name="Luria V."/>
            <person name="Karger A."/>
            <person name="Kirschner M.W."/>
            <person name="Durand P.M."/>
            <person name="Michod R.E."/>
            <person name="Nozaki H."/>
            <person name="Olson B.J."/>
        </authorList>
    </citation>
    <scope>NUCLEOTIDE SEQUENCE [LARGE SCALE GENOMIC DNA]</scope>
    <source>
        <strain evidence="11">NIES-2863</strain>
    </source>
</reference>
<sequence>MALAPKGHAQSLRLINKRFRLGRQEDSHEFLRCLLDAMHEACLKRFKPKPPPELVPTTFVYRIFAGKLRSQIECDGVDYVSRTYDPFLDLSLEINRAPSLERALHAFTAPEVLDGPNKYRCPKNNKLVRATKRISVEEAPNVLTVHLKRFEYGGFGAKINKKVEFGTSLDLRPYMSNTRGSAQLYDLYGVLVHHGHSVNSGHYICYVKAANGLWHVCDDHRVTAVGERTVLDQRAYILFYIRRQPRNAAAAAAATAVAQQAVQGAMRAAAAGAAAAAAGNGSTDGGDREERPAKRAKQLANGASLGANGISNGTAAVGAAPGSALAHMLANVAEGKHAADQGAVAAAAAAIQPQRLRVPKLKSKVQEQQEGQPSLPQPFREDAGPVPHVEKREQQPHWDRGDADADADMQEPCPSHSNNVLEGANGRIAALFSLGREHSPMRPPRHASAAKIHRPSPMLSRRYSSAWYAATGLLRHAAAAATGGGAAASGEGASASGQARTAHAGASGTPRGSLFARSQLARAQGQDGATPSASQHQERGAARNTPANSNGCGAGGGWSTSPAAAAAGEPGGLEAGCAAPNGVTNGTKAAARKRPRLLEAMQAEPMLANGITVVGSGVAAAKGAGQRRQNGALQEQDGGDGDGRLRTAEATLPKQRKHQTKQDEGAADRSAEDGPHPRRLLRQGRIGSLGNADGDGPSVSEQAAAPALSAKTKAAPGRQQQQRAEREESLVGTDALAWLTGGGAAPSFSGRQARGLARGEAHEPGEDGGWGDEDSAAQLRRQAAQLNREAAGVKRRIPTGGREYDEWDEEYDRGRMKKVRSKRDGDDDEDEGDGE</sequence>
<dbReference type="InterPro" id="IPR028889">
    <property type="entry name" value="USP"/>
</dbReference>
<evidence type="ECO:0000256" key="3">
    <source>
        <dbReference type="ARBA" id="ARBA00012759"/>
    </source>
</evidence>
<dbReference type="Pfam" id="PF00443">
    <property type="entry name" value="UCH"/>
    <property type="match status" value="1"/>
</dbReference>
<dbReference type="PROSITE" id="PS00973">
    <property type="entry name" value="USP_2"/>
    <property type="match status" value="1"/>
</dbReference>
<evidence type="ECO:0000256" key="8">
    <source>
        <dbReference type="SAM" id="MobiDB-lite"/>
    </source>
</evidence>
<dbReference type="InterPro" id="IPR050164">
    <property type="entry name" value="Peptidase_C19"/>
</dbReference>
<dbReference type="OrthoDB" id="420187at2759"/>
<evidence type="ECO:0000313" key="11">
    <source>
        <dbReference type="Proteomes" id="UP000075714"/>
    </source>
</evidence>
<dbReference type="PANTHER" id="PTHR24006:SF758">
    <property type="entry name" value="UBIQUITIN CARBOXYL-TERMINAL HYDROLASE 36"/>
    <property type="match status" value="1"/>
</dbReference>
<dbReference type="InterPro" id="IPR001394">
    <property type="entry name" value="Peptidase_C19_UCH"/>
</dbReference>
<feature type="region of interest" description="Disordered" evidence="8">
    <location>
        <begin position="277"/>
        <end position="297"/>
    </location>
</feature>
<feature type="region of interest" description="Disordered" evidence="8">
    <location>
        <begin position="360"/>
        <end position="404"/>
    </location>
</feature>
<feature type="compositionally biased region" description="Low complexity" evidence="8">
    <location>
        <begin position="703"/>
        <end position="722"/>
    </location>
</feature>
<accession>A0A150G7W9</accession>
<gene>
    <name evidence="10" type="ORF">GPECTOR_49g502</name>
</gene>
<proteinExistence type="inferred from homology"/>
<feature type="compositionally biased region" description="Low complexity" evidence="8">
    <location>
        <begin position="776"/>
        <end position="790"/>
    </location>
</feature>
<dbReference type="GO" id="GO:0006508">
    <property type="term" value="P:proteolysis"/>
    <property type="evidence" value="ECO:0007669"/>
    <property type="project" value="UniProtKB-KW"/>
</dbReference>
<feature type="region of interest" description="Disordered" evidence="8">
    <location>
        <begin position="484"/>
        <end position="568"/>
    </location>
</feature>
<evidence type="ECO:0000256" key="7">
    <source>
        <dbReference type="ARBA" id="ARBA00022807"/>
    </source>
</evidence>
<protein>
    <recommendedName>
        <fullName evidence="3">ubiquitinyl hydrolase 1</fullName>
        <ecNumber evidence="3">3.4.19.12</ecNumber>
    </recommendedName>
</protein>
<dbReference type="InterPro" id="IPR018200">
    <property type="entry name" value="USP_CS"/>
</dbReference>
<dbReference type="PROSITE" id="PS50235">
    <property type="entry name" value="USP_3"/>
    <property type="match status" value="1"/>
</dbReference>
<evidence type="ECO:0000313" key="10">
    <source>
        <dbReference type="EMBL" id="KXZ45918.1"/>
    </source>
</evidence>
<keyword evidence="5" id="KW-0833">Ubl conjugation pathway</keyword>
<evidence type="ECO:0000256" key="5">
    <source>
        <dbReference type="ARBA" id="ARBA00022786"/>
    </source>
</evidence>
<keyword evidence="6" id="KW-0378">Hydrolase</keyword>
<evidence type="ECO:0000256" key="1">
    <source>
        <dbReference type="ARBA" id="ARBA00000707"/>
    </source>
</evidence>
<comment type="catalytic activity">
    <reaction evidence="1">
        <text>Thiol-dependent hydrolysis of ester, thioester, amide, peptide and isopeptide bonds formed by the C-terminal Gly of ubiquitin (a 76-residue protein attached to proteins as an intracellular targeting signal).</text>
        <dbReference type="EC" id="3.4.19.12"/>
    </reaction>
</comment>
<dbReference type="AlphaFoldDB" id="A0A150G7W9"/>
<keyword evidence="4" id="KW-0645">Protease</keyword>
<keyword evidence="11" id="KW-1185">Reference proteome</keyword>
<organism evidence="10 11">
    <name type="scientific">Gonium pectorale</name>
    <name type="common">Green alga</name>
    <dbReference type="NCBI Taxonomy" id="33097"/>
    <lineage>
        <taxon>Eukaryota</taxon>
        <taxon>Viridiplantae</taxon>
        <taxon>Chlorophyta</taxon>
        <taxon>core chlorophytes</taxon>
        <taxon>Chlorophyceae</taxon>
        <taxon>CS clade</taxon>
        <taxon>Chlamydomonadales</taxon>
        <taxon>Volvocaceae</taxon>
        <taxon>Gonium</taxon>
    </lineage>
</organism>
<dbReference type="STRING" id="33097.A0A150G7W9"/>
<evidence type="ECO:0000256" key="6">
    <source>
        <dbReference type="ARBA" id="ARBA00022801"/>
    </source>
</evidence>
<dbReference type="Gene3D" id="3.90.70.10">
    <property type="entry name" value="Cysteine proteinases"/>
    <property type="match status" value="1"/>
</dbReference>
<dbReference type="GO" id="GO:0005829">
    <property type="term" value="C:cytosol"/>
    <property type="evidence" value="ECO:0007669"/>
    <property type="project" value="TreeGrafter"/>
</dbReference>